<evidence type="ECO:0000256" key="1">
    <source>
        <dbReference type="SAM" id="MobiDB-lite"/>
    </source>
</evidence>
<proteinExistence type="predicted"/>
<dbReference type="Gramene" id="AET7Gv20469300.1">
    <property type="protein sequence ID" value="AET7Gv20469300.1"/>
    <property type="gene ID" value="AET7Gv20469300"/>
</dbReference>
<organism evidence="3 4">
    <name type="scientific">Aegilops tauschii subsp. strangulata</name>
    <name type="common">Goatgrass</name>
    <dbReference type="NCBI Taxonomy" id="200361"/>
    <lineage>
        <taxon>Eukaryota</taxon>
        <taxon>Viridiplantae</taxon>
        <taxon>Streptophyta</taxon>
        <taxon>Embryophyta</taxon>
        <taxon>Tracheophyta</taxon>
        <taxon>Spermatophyta</taxon>
        <taxon>Magnoliopsida</taxon>
        <taxon>Liliopsida</taxon>
        <taxon>Poales</taxon>
        <taxon>Poaceae</taxon>
        <taxon>BOP clade</taxon>
        <taxon>Pooideae</taxon>
        <taxon>Triticodae</taxon>
        <taxon>Triticeae</taxon>
        <taxon>Triticinae</taxon>
        <taxon>Aegilops</taxon>
    </lineage>
</organism>
<evidence type="ECO:0000256" key="2">
    <source>
        <dbReference type="SAM" id="Phobius"/>
    </source>
</evidence>
<evidence type="ECO:0000313" key="3">
    <source>
        <dbReference type="EnsemblPlants" id="AET7Gv20469300.1"/>
    </source>
</evidence>
<keyword evidence="4" id="KW-1185">Reference proteome</keyword>
<protein>
    <submittedName>
        <fullName evidence="3">Uncharacterized protein</fullName>
    </submittedName>
</protein>
<feature type="compositionally biased region" description="Polar residues" evidence="1">
    <location>
        <begin position="146"/>
        <end position="157"/>
    </location>
</feature>
<keyword evidence="2" id="KW-0472">Membrane</keyword>
<keyword evidence="2" id="KW-1133">Transmembrane helix</keyword>
<reference evidence="3" key="5">
    <citation type="journal article" date="2021" name="G3 (Bethesda)">
        <title>Aegilops tauschii genome assembly Aet v5.0 features greater sequence contiguity and improved annotation.</title>
        <authorList>
            <person name="Wang L."/>
            <person name="Zhu T."/>
            <person name="Rodriguez J.C."/>
            <person name="Deal K.R."/>
            <person name="Dubcovsky J."/>
            <person name="McGuire P.E."/>
            <person name="Lux T."/>
            <person name="Spannagl M."/>
            <person name="Mayer K.F.X."/>
            <person name="Baldrich P."/>
            <person name="Meyers B.C."/>
            <person name="Huo N."/>
            <person name="Gu Y.Q."/>
            <person name="Zhou H."/>
            <person name="Devos K.M."/>
            <person name="Bennetzen J.L."/>
            <person name="Unver T."/>
            <person name="Budak H."/>
            <person name="Gulick P.J."/>
            <person name="Galiba G."/>
            <person name="Kalapos B."/>
            <person name="Nelson D.R."/>
            <person name="Li P."/>
            <person name="You F.M."/>
            <person name="Luo M.C."/>
            <person name="Dvorak J."/>
        </authorList>
    </citation>
    <scope>NUCLEOTIDE SEQUENCE [LARGE SCALE GENOMIC DNA]</scope>
    <source>
        <strain evidence="3">cv. AL8/78</strain>
    </source>
</reference>
<reference evidence="4" key="1">
    <citation type="journal article" date="2014" name="Science">
        <title>Ancient hybridizations among the ancestral genomes of bread wheat.</title>
        <authorList>
            <consortium name="International Wheat Genome Sequencing Consortium,"/>
            <person name="Marcussen T."/>
            <person name="Sandve S.R."/>
            <person name="Heier L."/>
            <person name="Spannagl M."/>
            <person name="Pfeifer M."/>
            <person name="Jakobsen K.S."/>
            <person name="Wulff B.B."/>
            <person name="Steuernagel B."/>
            <person name="Mayer K.F."/>
            <person name="Olsen O.A."/>
        </authorList>
    </citation>
    <scope>NUCLEOTIDE SEQUENCE [LARGE SCALE GENOMIC DNA]</scope>
    <source>
        <strain evidence="4">cv. AL8/78</strain>
    </source>
</reference>
<reference evidence="3" key="3">
    <citation type="journal article" date="2017" name="Nature">
        <title>Genome sequence of the progenitor of the wheat D genome Aegilops tauschii.</title>
        <authorList>
            <person name="Luo M.C."/>
            <person name="Gu Y.Q."/>
            <person name="Puiu D."/>
            <person name="Wang H."/>
            <person name="Twardziok S.O."/>
            <person name="Deal K.R."/>
            <person name="Huo N."/>
            <person name="Zhu T."/>
            <person name="Wang L."/>
            <person name="Wang Y."/>
            <person name="McGuire P.E."/>
            <person name="Liu S."/>
            <person name="Long H."/>
            <person name="Ramasamy R.K."/>
            <person name="Rodriguez J.C."/>
            <person name="Van S.L."/>
            <person name="Yuan L."/>
            <person name="Wang Z."/>
            <person name="Xia Z."/>
            <person name="Xiao L."/>
            <person name="Anderson O.D."/>
            <person name="Ouyang S."/>
            <person name="Liang Y."/>
            <person name="Zimin A.V."/>
            <person name="Pertea G."/>
            <person name="Qi P."/>
            <person name="Bennetzen J.L."/>
            <person name="Dai X."/>
            <person name="Dawson M.W."/>
            <person name="Muller H.G."/>
            <person name="Kugler K."/>
            <person name="Rivarola-Duarte L."/>
            <person name="Spannagl M."/>
            <person name="Mayer K.F.X."/>
            <person name="Lu F.H."/>
            <person name="Bevan M.W."/>
            <person name="Leroy P."/>
            <person name="Li P."/>
            <person name="You F.M."/>
            <person name="Sun Q."/>
            <person name="Liu Z."/>
            <person name="Lyons E."/>
            <person name="Wicker T."/>
            <person name="Salzberg S.L."/>
            <person name="Devos K.M."/>
            <person name="Dvorak J."/>
        </authorList>
    </citation>
    <scope>NUCLEOTIDE SEQUENCE [LARGE SCALE GENOMIC DNA]</scope>
    <source>
        <strain evidence="3">cv. AL8/78</strain>
    </source>
</reference>
<reference evidence="3" key="4">
    <citation type="submission" date="2019-03" db="UniProtKB">
        <authorList>
            <consortium name="EnsemblPlants"/>
        </authorList>
    </citation>
    <scope>IDENTIFICATION</scope>
</reference>
<dbReference type="Proteomes" id="UP000015105">
    <property type="component" value="Chromosome 7D"/>
</dbReference>
<feature type="region of interest" description="Disordered" evidence="1">
    <location>
        <begin position="129"/>
        <end position="194"/>
    </location>
</feature>
<reference evidence="4" key="2">
    <citation type="journal article" date="2017" name="Nat. Plants">
        <title>The Aegilops tauschii genome reveals multiple impacts of transposons.</title>
        <authorList>
            <person name="Zhao G."/>
            <person name="Zou C."/>
            <person name="Li K."/>
            <person name="Wang K."/>
            <person name="Li T."/>
            <person name="Gao L."/>
            <person name="Zhang X."/>
            <person name="Wang H."/>
            <person name="Yang Z."/>
            <person name="Liu X."/>
            <person name="Jiang W."/>
            <person name="Mao L."/>
            <person name="Kong X."/>
            <person name="Jiao Y."/>
            <person name="Jia J."/>
        </authorList>
    </citation>
    <scope>NUCLEOTIDE SEQUENCE [LARGE SCALE GENOMIC DNA]</scope>
    <source>
        <strain evidence="4">cv. AL8/78</strain>
    </source>
</reference>
<feature type="transmembrane region" description="Helical" evidence="2">
    <location>
        <begin position="66"/>
        <end position="88"/>
    </location>
</feature>
<evidence type="ECO:0000313" key="4">
    <source>
        <dbReference type="Proteomes" id="UP000015105"/>
    </source>
</evidence>
<dbReference type="EnsemblPlants" id="AET7Gv20469300.1">
    <property type="protein sequence ID" value="AET7Gv20469300.1"/>
    <property type="gene ID" value="AET7Gv20469300"/>
</dbReference>
<name>A0A453R5K7_AEGTS</name>
<accession>A0A453R5K7</accession>
<sequence>MAPIYRNTQRGLNRKRHNIVHPHLFCLGEFERCLSLLSLWGGRTTTCIVITPPGTSPTGTRDSARVLLFSSILPALMSFTSLRVFGIMSLSCGHRARTNSLSAVTVVAGSYLLGPMSVPSNRRNFTSIGSFPPAISPQAGSPPDARSQQPPAQSTAAGQAEGFRGGKKKLANPARRGQEPMRIPRRIGSAFSFC</sequence>
<keyword evidence="2" id="KW-0812">Transmembrane</keyword>
<dbReference type="AlphaFoldDB" id="A0A453R5K7"/>